<feature type="signal peptide" evidence="1">
    <location>
        <begin position="1"/>
        <end position="28"/>
    </location>
</feature>
<evidence type="ECO:0000256" key="1">
    <source>
        <dbReference type="SAM" id="SignalP"/>
    </source>
</evidence>
<keyword evidence="4" id="KW-1185">Reference proteome</keyword>
<evidence type="ECO:0000259" key="2">
    <source>
        <dbReference type="Pfam" id="PF08308"/>
    </source>
</evidence>
<evidence type="ECO:0000313" key="3">
    <source>
        <dbReference type="EMBL" id="QDG50413.1"/>
    </source>
</evidence>
<dbReference type="Gene3D" id="1.25.40.10">
    <property type="entry name" value="Tetratricopeptide repeat domain"/>
    <property type="match status" value="1"/>
</dbReference>
<dbReference type="Pfam" id="PF08308">
    <property type="entry name" value="PEGA"/>
    <property type="match status" value="1"/>
</dbReference>
<dbReference type="OrthoDB" id="10017877at2"/>
<feature type="domain" description="PEGA" evidence="2">
    <location>
        <begin position="126"/>
        <end position="192"/>
    </location>
</feature>
<accession>A0A5B8Y1R2</accession>
<dbReference type="InterPro" id="IPR013229">
    <property type="entry name" value="PEGA"/>
</dbReference>
<evidence type="ECO:0000313" key="4">
    <source>
        <dbReference type="Proteomes" id="UP000315995"/>
    </source>
</evidence>
<keyword evidence="1" id="KW-0732">Signal</keyword>
<dbReference type="InterPro" id="IPR011990">
    <property type="entry name" value="TPR-like_helical_dom_sf"/>
</dbReference>
<dbReference type="Proteomes" id="UP000315995">
    <property type="component" value="Chromosome"/>
</dbReference>
<proteinExistence type="predicted"/>
<accession>A0A4Y6PQB9</accession>
<sequence>MSFWTSICRTSLALSVVAVGLFPQVARAAKPSKEELQTFKQLVKQGSQLRDDGQPWQALDKFEEARQILDHPKLAFNIGKLHQQTGACQKAKDAYTDVLARPKLPDDVRVEVVEQLKSADDCKPFATLSLECTPPNATVQVGENTLTCPLRRKVTPGAFELVVSANGYAEKTVNVTLEPGKLVEEKVALEEAQEQQVEAPPVADSGGETPWMTYAAYGSMGVGAALLVGGIASDYSAQSRAEEFVAANNSGDRQRAQTLKSEADSAQVRTVVLYSAGAVLLGGGVALWAIETQGEGDEAATVSTEVGWGSGGPAVRGVLRW</sequence>
<dbReference type="AlphaFoldDB" id="A0A4Y6PQB9"/>
<dbReference type="RefSeq" id="WP_141196906.1">
    <property type="nucleotide sequence ID" value="NZ_CP041186.1"/>
</dbReference>
<dbReference type="EMBL" id="CP041186">
    <property type="protein sequence ID" value="QDG50413.1"/>
    <property type="molecule type" value="Genomic_DNA"/>
</dbReference>
<feature type="chain" id="PRO_5030106239" evidence="1">
    <location>
        <begin position="29"/>
        <end position="321"/>
    </location>
</feature>
<organism evidence="3 4">
    <name type="scientific">Persicimonas caeni</name>
    <dbReference type="NCBI Taxonomy" id="2292766"/>
    <lineage>
        <taxon>Bacteria</taxon>
        <taxon>Deltaproteobacteria</taxon>
        <taxon>Bradymonadales</taxon>
        <taxon>Bradymonadaceae</taxon>
        <taxon>Persicimonas</taxon>
    </lineage>
</organism>
<gene>
    <name evidence="3" type="ORF">FIV42_06595</name>
</gene>
<protein>
    <submittedName>
        <fullName evidence="3">PEGA domain-containing protein</fullName>
    </submittedName>
</protein>
<reference evidence="3 4" key="1">
    <citation type="submission" date="2019-06" db="EMBL/GenBank/DDBJ databases">
        <title>Persicimonas caeni gen. nov., sp. nov., a predatory bacterium isolated from solar saltern.</title>
        <authorList>
            <person name="Wang S."/>
        </authorList>
    </citation>
    <scope>NUCLEOTIDE SEQUENCE [LARGE SCALE GENOMIC DNA]</scope>
    <source>
        <strain evidence="3 4">YN101</strain>
    </source>
</reference>
<name>A0A4Y6PQB9_PERCE</name>